<name>A0A1H3ZYL9_9BURK</name>
<dbReference type="EMBL" id="FNQJ01000009">
    <property type="protein sequence ID" value="SEA28883.1"/>
    <property type="molecule type" value="Genomic_DNA"/>
</dbReference>
<keyword evidence="2" id="KW-1003">Cell membrane</keyword>
<dbReference type="STRING" id="592050.SAMN05421875_10915"/>
<dbReference type="InterPro" id="IPR001851">
    <property type="entry name" value="ABC_transp_permease"/>
</dbReference>
<accession>A0A1H3ZYL9</accession>
<keyword evidence="5 6" id="KW-0472">Membrane</keyword>
<keyword evidence="4 6" id="KW-1133">Transmembrane helix</keyword>
<feature type="transmembrane region" description="Helical" evidence="6">
    <location>
        <begin position="25"/>
        <end position="42"/>
    </location>
</feature>
<dbReference type="CDD" id="cd06581">
    <property type="entry name" value="TM_PBP1_LivM_like"/>
    <property type="match status" value="1"/>
</dbReference>
<protein>
    <submittedName>
        <fullName evidence="7">Branched-chain amino acid transport system permease protein</fullName>
    </submittedName>
</protein>
<feature type="transmembrane region" description="Helical" evidence="6">
    <location>
        <begin position="103"/>
        <end position="126"/>
    </location>
</feature>
<dbReference type="GO" id="GO:0005886">
    <property type="term" value="C:plasma membrane"/>
    <property type="evidence" value="ECO:0007669"/>
    <property type="project" value="UniProtKB-SubCell"/>
</dbReference>
<feature type="transmembrane region" description="Helical" evidence="6">
    <location>
        <begin position="132"/>
        <end position="153"/>
    </location>
</feature>
<feature type="transmembrane region" description="Helical" evidence="6">
    <location>
        <begin position="79"/>
        <end position="96"/>
    </location>
</feature>
<feature type="transmembrane region" description="Helical" evidence="6">
    <location>
        <begin position="307"/>
        <end position="334"/>
    </location>
</feature>
<feature type="transmembrane region" description="Helical" evidence="6">
    <location>
        <begin position="233"/>
        <end position="257"/>
    </location>
</feature>
<organism evidence="7 8">
    <name type="scientific">Acidovorax soli</name>
    <dbReference type="NCBI Taxonomy" id="592050"/>
    <lineage>
        <taxon>Bacteria</taxon>
        <taxon>Pseudomonadati</taxon>
        <taxon>Pseudomonadota</taxon>
        <taxon>Betaproteobacteria</taxon>
        <taxon>Burkholderiales</taxon>
        <taxon>Comamonadaceae</taxon>
        <taxon>Acidovorax</taxon>
    </lineage>
</organism>
<dbReference type="AlphaFoldDB" id="A0A1H3ZYL9"/>
<feature type="transmembrane region" description="Helical" evidence="6">
    <location>
        <begin position="269"/>
        <end position="295"/>
    </location>
</feature>
<evidence type="ECO:0000313" key="8">
    <source>
        <dbReference type="Proteomes" id="UP000199002"/>
    </source>
</evidence>
<gene>
    <name evidence="7" type="ORF">SAMN05421875_10915</name>
</gene>
<feature type="transmembrane region" description="Helical" evidence="6">
    <location>
        <begin position="346"/>
        <end position="367"/>
    </location>
</feature>
<comment type="subcellular location">
    <subcellularLocation>
        <location evidence="1">Cell membrane</location>
        <topology evidence="1">Multi-pass membrane protein</topology>
    </subcellularLocation>
</comment>
<dbReference type="PANTHER" id="PTHR30482:SF17">
    <property type="entry name" value="ABC TRANSPORTER ATP-BINDING PROTEIN"/>
    <property type="match status" value="1"/>
</dbReference>
<proteinExistence type="predicted"/>
<sequence>MKSTTTTVSPATQYHRFKPWNVGRLVIWSLFALVLIVAPMLFRSSLALTMLSQIGYLIIICLSYNMLLGQGGMLSFGHAVYTGLGSFIAIHVMNLAGKGAMPVPLVLIPLVGGLAGMFFAILLGFVTTKKSGTTFAMITLGIGELVASMALMFPEFFGGEGGITTDRVYGQSFFGITFGPAIQVYYLIAAYCFVCTAAMFAFTGTPLGRILNAVRDNPERVEFIGYNTQRVRYFAFIIAGFFAGIGGGLTAINFEIVTGADSVNVLRSGGYLLFTFLGGATFFFGPIIGAVLLVLASVLLSELSKAWLLYLGLVFLFMVMYAPGGIASLVMMNLRLAKFGKLRGLWPSYLALGGTALVAVLGAAAMVEMTYHLQLNAALGPELDFLGATLHANSVGSWFGAGFVLLTGLGLFELCRRQFVRQWGTIQEEIEHEIKRGEAL</sequence>
<keyword evidence="8" id="KW-1185">Reference proteome</keyword>
<dbReference type="Pfam" id="PF02653">
    <property type="entry name" value="BPD_transp_2"/>
    <property type="match status" value="1"/>
</dbReference>
<keyword evidence="3 6" id="KW-0812">Transmembrane</keyword>
<evidence type="ECO:0000256" key="3">
    <source>
        <dbReference type="ARBA" id="ARBA00022692"/>
    </source>
</evidence>
<dbReference type="GeneID" id="34232768"/>
<dbReference type="PANTHER" id="PTHR30482">
    <property type="entry name" value="HIGH-AFFINITY BRANCHED-CHAIN AMINO ACID TRANSPORT SYSTEM PERMEASE"/>
    <property type="match status" value="1"/>
</dbReference>
<dbReference type="InterPro" id="IPR043428">
    <property type="entry name" value="LivM-like"/>
</dbReference>
<evidence type="ECO:0000256" key="4">
    <source>
        <dbReference type="ARBA" id="ARBA00022989"/>
    </source>
</evidence>
<dbReference type="GO" id="GO:0015658">
    <property type="term" value="F:branched-chain amino acid transmembrane transporter activity"/>
    <property type="evidence" value="ECO:0007669"/>
    <property type="project" value="InterPro"/>
</dbReference>
<evidence type="ECO:0000256" key="5">
    <source>
        <dbReference type="ARBA" id="ARBA00023136"/>
    </source>
</evidence>
<feature type="transmembrane region" description="Helical" evidence="6">
    <location>
        <begin position="173"/>
        <end position="202"/>
    </location>
</feature>
<dbReference type="RefSeq" id="WP_092697903.1">
    <property type="nucleotide sequence ID" value="NZ_CAXIQW010000049.1"/>
</dbReference>
<feature type="transmembrane region" description="Helical" evidence="6">
    <location>
        <begin position="54"/>
        <end position="73"/>
    </location>
</feature>
<evidence type="ECO:0000313" key="7">
    <source>
        <dbReference type="EMBL" id="SEA28883.1"/>
    </source>
</evidence>
<evidence type="ECO:0000256" key="1">
    <source>
        <dbReference type="ARBA" id="ARBA00004651"/>
    </source>
</evidence>
<reference evidence="8" key="1">
    <citation type="submission" date="2016-10" db="EMBL/GenBank/DDBJ databases">
        <authorList>
            <person name="Varghese N."/>
            <person name="Submissions S."/>
        </authorList>
    </citation>
    <scope>NUCLEOTIDE SEQUENCE [LARGE SCALE GENOMIC DNA]</scope>
    <source>
        <strain evidence="8">DSM 25157</strain>
    </source>
</reference>
<dbReference type="Proteomes" id="UP000199002">
    <property type="component" value="Unassembled WGS sequence"/>
</dbReference>
<evidence type="ECO:0000256" key="2">
    <source>
        <dbReference type="ARBA" id="ARBA00022475"/>
    </source>
</evidence>
<evidence type="ECO:0000256" key="6">
    <source>
        <dbReference type="SAM" id="Phobius"/>
    </source>
</evidence>